<reference evidence="5 6" key="1">
    <citation type="submission" date="2019-03" db="EMBL/GenBank/DDBJ databases">
        <title>Genomic Encyclopedia of Type Strains, Phase IV (KMG-IV): sequencing the most valuable type-strain genomes for metagenomic binning, comparative biology and taxonomic classification.</title>
        <authorList>
            <person name="Goeker M."/>
        </authorList>
    </citation>
    <scope>NUCLEOTIDE SEQUENCE [LARGE SCALE GENOMIC DNA]</scope>
    <source>
        <strain evidence="5 6">DSM 100013</strain>
    </source>
</reference>
<dbReference type="AlphaFoldDB" id="A0A4R2TNB8"/>
<dbReference type="Gene3D" id="3.30.70.3270">
    <property type="match status" value="1"/>
</dbReference>
<evidence type="ECO:0000313" key="6">
    <source>
        <dbReference type="Proteomes" id="UP000295504"/>
    </source>
</evidence>
<evidence type="ECO:0000256" key="3">
    <source>
        <dbReference type="ARBA" id="ARBA00023014"/>
    </source>
</evidence>
<sequence length="228" mass="25499">MNQKQLNDYILELGVSKVSYCNLEEFLPEKYKHLKSGISFAIHLSEQIIDEIDKLDGPTHTYFHHYRTVNSFIDQISLKIMMILQQHGFLALAVPASQTINEEGWNFKGVFPHRTAATRSGLGWIGKSCCLITEEFGPRIRLGTVLTNMSLEYNKPIDISKCGECNECVKACPAIALKGATWNPGMEREEIIDARACSNYMSTHYKHIGRGSVCGICIKVCPKGGRVG</sequence>
<keyword evidence="3" id="KW-0411">Iron-sulfur</keyword>
<keyword evidence="6" id="KW-1185">Reference proteome</keyword>
<dbReference type="PROSITE" id="PS51379">
    <property type="entry name" value="4FE4S_FER_2"/>
    <property type="match status" value="1"/>
</dbReference>
<dbReference type="PROSITE" id="PS00198">
    <property type="entry name" value="4FE4S_FER_1"/>
    <property type="match status" value="1"/>
</dbReference>
<accession>A0A4R2TNB8</accession>
<comment type="caution">
    <text evidence="5">The sequence shown here is derived from an EMBL/GenBank/DDBJ whole genome shotgun (WGS) entry which is preliminary data.</text>
</comment>
<evidence type="ECO:0000313" key="5">
    <source>
        <dbReference type="EMBL" id="TCQ04137.1"/>
    </source>
</evidence>
<dbReference type="PANTHER" id="PTHR42827">
    <property type="entry name" value="IRON-SULFUR CLUSTER-BINDING PROTEIN-RELATED"/>
    <property type="match status" value="1"/>
</dbReference>
<dbReference type="EMBL" id="SLYC01000007">
    <property type="protein sequence ID" value="TCQ04137.1"/>
    <property type="molecule type" value="Genomic_DNA"/>
</dbReference>
<name>A0A4R2TNB8_9FIRM</name>
<dbReference type="GO" id="GO:0046872">
    <property type="term" value="F:metal ion binding"/>
    <property type="evidence" value="ECO:0007669"/>
    <property type="project" value="UniProtKB-KW"/>
</dbReference>
<organism evidence="5 6">
    <name type="scientific">Serpentinicella alkaliphila</name>
    <dbReference type="NCBI Taxonomy" id="1734049"/>
    <lineage>
        <taxon>Bacteria</taxon>
        <taxon>Bacillati</taxon>
        <taxon>Bacillota</taxon>
        <taxon>Clostridia</taxon>
        <taxon>Peptostreptococcales</taxon>
        <taxon>Natronincolaceae</taxon>
        <taxon>Serpentinicella</taxon>
    </lineage>
</organism>
<dbReference type="InterPro" id="IPR017900">
    <property type="entry name" value="4Fe4S_Fe_S_CS"/>
</dbReference>
<evidence type="ECO:0000259" key="4">
    <source>
        <dbReference type="PROSITE" id="PS51379"/>
    </source>
</evidence>
<gene>
    <name evidence="5" type="ORF">EDD79_100715</name>
</gene>
<dbReference type="SUPFAM" id="SSF46548">
    <property type="entry name" value="alpha-helical ferredoxin"/>
    <property type="match status" value="1"/>
</dbReference>
<evidence type="ECO:0000256" key="2">
    <source>
        <dbReference type="ARBA" id="ARBA00023004"/>
    </source>
</evidence>
<dbReference type="RefSeq" id="WP_132847833.1">
    <property type="nucleotide sequence ID" value="NZ_CP058648.1"/>
</dbReference>
<feature type="domain" description="4Fe-4S ferredoxin-type" evidence="4">
    <location>
        <begin position="153"/>
        <end position="180"/>
    </location>
</feature>
<proteinExistence type="predicted"/>
<dbReference type="InterPro" id="IPR017896">
    <property type="entry name" value="4Fe4S_Fe-S-bd"/>
</dbReference>
<protein>
    <submittedName>
        <fullName evidence="5">4Fe-4S dicluster protein</fullName>
    </submittedName>
</protein>
<dbReference type="PANTHER" id="PTHR42827:SF1">
    <property type="entry name" value="IRON-SULFUR CLUSTER-BINDING PROTEIN"/>
    <property type="match status" value="1"/>
</dbReference>
<evidence type="ECO:0000256" key="1">
    <source>
        <dbReference type="ARBA" id="ARBA00022723"/>
    </source>
</evidence>
<keyword evidence="1" id="KW-0479">Metal-binding</keyword>
<dbReference type="OrthoDB" id="9815745at2"/>
<dbReference type="GO" id="GO:0051536">
    <property type="term" value="F:iron-sulfur cluster binding"/>
    <property type="evidence" value="ECO:0007669"/>
    <property type="project" value="UniProtKB-KW"/>
</dbReference>
<keyword evidence="2" id="KW-0408">Iron</keyword>
<dbReference type="Proteomes" id="UP000295504">
    <property type="component" value="Unassembled WGS sequence"/>
</dbReference>
<dbReference type="Pfam" id="PF13484">
    <property type="entry name" value="Fer4_16"/>
    <property type="match status" value="1"/>
</dbReference>